<organism evidence="2 3">
    <name type="scientific">Angustibacter luteus</name>
    <dbReference type="NCBI Taxonomy" id="658456"/>
    <lineage>
        <taxon>Bacteria</taxon>
        <taxon>Bacillati</taxon>
        <taxon>Actinomycetota</taxon>
        <taxon>Actinomycetes</taxon>
        <taxon>Kineosporiales</taxon>
        <taxon>Kineosporiaceae</taxon>
    </lineage>
</organism>
<dbReference type="Proteomes" id="UP001596189">
    <property type="component" value="Unassembled WGS sequence"/>
</dbReference>
<gene>
    <name evidence="2" type="ORF">ACFQDO_03630</name>
</gene>
<accession>A0ABW1JAD1</accession>
<protein>
    <submittedName>
        <fullName evidence="2">Uncharacterized protein</fullName>
    </submittedName>
</protein>
<proteinExistence type="predicted"/>
<keyword evidence="3" id="KW-1185">Reference proteome</keyword>
<evidence type="ECO:0000256" key="1">
    <source>
        <dbReference type="SAM" id="MobiDB-lite"/>
    </source>
</evidence>
<comment type="caution">
    <text evidence="2">The sequence shown here is derived from an EMBL/GenBank/DDBJ whole genome shotgun (WGS) entry which is preliminary data.</text>
</comment>
<feature type="region of interest" description="Disordered" evidence="1">
    <location>
        <begin position="1"/>
        <end position="49"/>
    </location>
</feature>
<dbReference type="RefSeq" id="WP_345717065.1">
    <property type="nucleotide sequence ID" value="NZ_BAABFP010000005.1"/>
</dbReference>
<dbReference type="EMBL" id="JBHSRD010000002">
    <property type="protein sequence ID" value="MFC6006212.1"/>
    <property type="molecule type" value="Genomic_DNA"/>
</dbReference>
<sequence length="49" mass="5330">MSQDTTIVAASGGERPRTSQSVANPRRLRLDHAGRPLPVTSRDEDCRPA</sequence>
<name>A0ABW1JAD1_9ACTN</name>
<reference evidence="3" key="1">
    <citation type="journal article" date="2019" name="Int. J. Syst. Evol. Microbiol.">
        <title>The Global Catalogue of Microorganisms (GCM) 10K type strain sequencing project: providing services to taxonomists for standard genome sequencing and annotation.</title>
        <authorList>
            <consortium name="The Broad Institute Genomics Platform"/>
            <consortium name="The Broad Institute Genome Sequencing Center for Infectious Disease"/>
            <person name="Wu L."/>
            <person name="Ma J."/>
        </authorList>
    </citation>
    <scope>NUCLEOTIDE SEQUENCE [LARGE SCALE GENOMIC DNA]</scope>
    <source>
        <strain evidence="3">KACC 14249</strain>
    </source>
</reference>
<evidence type="ECO:0000313" key="3">
    <source>
        <dbReference type="Proteomes" id="UP001596189"/>
    </source>
</evidence>
<evidence type="ECO:0000313" key="2">
    <source>
        <dbReference type="EMBL" id="MFC6006212.1"/>
    </source>
</evidence>